<evidence type="ECO:0000313" key="1">
    <source>
        <dbReference type="EMBL" id="HEA22954.1"/>
    </source>
</evidence>
<organism evidence="1">
    <name type="scientific">Pricia antarctica</name>
    <dbReference type="NCBI Taxonomy" id="641691"/>
    <lineage>
        <taxon>Bacteria</taxon>
        <taxon>Pseudomonadati</taxon>
        <taxon>Bacteroidota</taxon>
        <taxon>Flavobacteriia</taxon>
        <taxon>Flavobacteriales</taxon>
        <taxon>Flavobacteriaceae</taxon>
        <taxon>Pricia</taxon>
    </lineage>
</organism>
<sequence>MRLILPKLHSGQPIYGMMEALINKSMEEQMEQIQTQKWVALFLDEYEIFSNWRRTGYPELVTVNYPGNLTGGQIPTRFVLPDSEGTINMTNFQEAVDRQGQGNSLISKVWWDI</sequence>
<dbReference type="SUPFAM" id="SSF48452">
    <property type="entry name" value="TPR-like"/>
    <property type="match status" value="1"/>
</dbReference>
<dbReference type="Gene3D" id="1.25.40.390">
    <property type="match status" value="1"/>
</dbReference>
<dbReference type="InterPro" id="IPR011990">
    <property type="entry name" value="TPR-like_helical_dom_sf"/>
</dbReference>
<accession>A0A831VWZ9</accession>
<dbReference type="EMBL" id="DRGL01000069">
    <property type="protein sequence ID" value="HEA22954.1"/>
    <property type="molecule type" value="Genomic_DNA"/>
</dbReference>
<dbReference type="InterPro" id="IPR024302">
    <property type="entry name" value="SusD-like"/>
</dbReference>
<keyword evidence="1" id="KW-0449">Lipoprotein</keyword>
<dbReference type="Pfam" id="PF12741">
    <property type="entry name" value="SusD-like"/>
    <property type="match status" value="1"/>
</dbReference>
<name>A0A831VWZ9_9FLAO</name>
<protein>
    <submittedName>
        <fullName evidence="1">SusD/RagB family nutrient-binding outer membrane lipoprotein</fullName>
    </submittedName>
</protein>
<comment type="caution">
    <text evidence="1">The sequence shown here is derived from an EMBL/GenBank/DDBJ whole genome shotgun (WGS) entry which is preliminary data.</text>
</comment>
<proteinExistence type="predicted"/>
<gene>
    <name evidence="1" type="ORF">ENH87_18825</name>
</gene>
<dbReference type="AlphaFoldDB" id="A0A831VWZ9"/>
<reference evidence="1" key="1">
    <citation type="journal article" date="2020" name="mSystems">
        <title>Genome- and Community-Level Interaction Insights into Carbon Utilization and Element Cycling Functions of Hydrothermarchaeota in Hydrothermal Sediment.</title>
        <authorList>
            <person name="Zhou Z."/>
            <person name="Liu Y."/>
            <person name="Xu W."/>
            <person name="Pan J."/>
            <person name="Luo Z.H."/>
            <person name="Li M."/>
        </authorList>
    </citation>
    <scope>NUCLEOTIDE SEQUENCE [LARGE SCALE GENOMIC DNA]</scope>
    <source>
        <strain evidence="1">HyVt-345</strain>
    </source>
</reference>
<dbReference type="Proteomes" id="UP000886191">
    <property type="component" value="Unassembled WGS sequence"/>
</dbReference>